<feature type="compositionally biased region" description="Low complexity" evidence="4">
    <location>
        <begin position="1"/>
        <end position="12"/>
    </location>
</feature>
<dbReference type="Gene3D" id="3.40.1090.10">
    <property type="entry name" value="Cytosolic phospholipase A2 catalytic domain"/>
    <property type="match status" value="1"/>
</dbReference>
<dbReference type="GO" id="GO:0004806">
    <property type="term" value="F:triacylglycerol lipase activity"/>
    <property type="evidence" value="ECO:0007669"/>
    <property type="project" value="TreeGrafter"/>
</dbReference>
<dbReference type="GO" id="GO:0016020">
    <property type="term" value="C:membrane"/>
    <property type="evidence" value="ECO:0007669"/>
    <property type="project" value="TreeGrafter"/>
</dbReference>
<accession>A0A5B8MX70</accession>
<evidence type="ECO:0000256" key="1">
    <source>
        <dbReference type="ARBA" id="ARBA00023098"/>
    </source>
</evidence>
<reference evidence="6 7" key="1">
    <citation type="submission" date="2018-07" db="EMBL/GenBank/DDBJ databases">
        <title>The complete nuclear genome of the prasinophyte Chloropicon primus (CCMP1205).</title>
        <authorList>
            <person name="Pombert J.-F."/>
            <person name="Otis C."/>
            <person name="Turmel M."/>
            <person name="Lemieux C."/>
        </authorList>
    </citation>
    <scope>NUCLEOTIDE SEQUENCE [LARGE SCALE GENOMIC DNA]</scope>
    <source>
        <strain evidence="6 7">CCMP1205</strain>
    </source>
</reference>
<feature type="domain" description="PNPLA" evidence="5">
    <location>
        <begin position="25"/>
        <end position="191"/>
    </location>
</feature>
<dbReference type="OrthoDB" id="197155at2759"/>
<sequence length="299" mass="33813">MRRHSSSSAQEAPPSPSPSPSRPIVSFPGGGIYFWWNAGVLEYLGERYDLKGTNLLGASAGALAIALVACGIDFRHSAKVAYRLAEENKIYERPLALVGVWGRLVREWLEELLPEDAHKLCESRVGICVLEVLPLKRTRVSSFRSRSDLIEALMASVHIPFLLDYKPFSSFRGRLCIDGSALKNNYVSKSETGRRPLYRLITNPTNSDQEEREDLVYFKDRYSEGVIGETMGLPDVPKQQDIYLTYMKDEALQDDFFDFMQLKSFDGVTKLMDLGYEYARREDERGGFEALAGLRLECT</sequence>
<dbReference type="EMBL" id="CP031048">
    <property type="protein sequence ID" value="QDZ24921.1"/>
    <property type="molecule type" value="Genomic_DNA"/>
</dbReference>
<keyword evidence="1 2" id="KW-0443">Lipid metabolism</keyword>
<evidence type="ECO:0000256" key="2">
    <source>
        <dbReference type="PROSITE-ProRule" id="PRU01161"/>
    </source>
</evidence>
<evidence type="ECO:0000313" key="7">
    <source>
        <dbReference type="Proteomes" id="UP000316726"/>
    </source>
</evidence>
<comment type="function">
    <text evidence="3">Lipolytic acyl hydrolase (LAH).</text>
</comment>
<evidence type="ECO:0000313" key="6">
    <source>
        <dbReference type="EMBL" id="QDZ24921.1"/>
    </source>
</evidence>
<evidence type="ECO:0000256" key="3">
    <source>
        <dbReference type="RuleBase" id="RU361262"/>
    </source>
</evidence>
<dbReference type="AlphaFoldDB" id="A0A5B8MX70"/>
<dbReference type="EC" id="3.1.1.-" evidence="3"/>
<dbReference type="Pfam" id="PF01734">
    <property type="entry name" value="Patatin"/>
    <property type="match status" value="1"/>
</dbReference>
<dbReference type="InterPro" id="IPR002641">
    <property type="entry name" value="PNPLA_dom"/>
</dbReference>
<comment type="similarity">
    <text evidence="3">Belongs to the patatin family.</text>
</comment>
<feature type="region of interest" description="Disordered" evidence="4">
    <location>
        <begin position="1"/>
        <end position="22"/>
    </location>
</feature>
<feature type="short sequence motif" description="GXSXG" evidence="2">
    <location>
        <begin position="57"/>
        <end position="61"/>
    </location>
</feature>
<name>A0A5B8MX70_9CHLO</name>
<protein>
    <recommendedName>
        <fullName evidence="3">Patatin</fullName>
        <ecNumber evidence="3">3.1.1.-</ecNumber>
    </recommendedName>
</protein>
<dbReference type="GO" id="GO:0005737">
    <property type="term" value="C:cytoplasm"/>
    <property type="evidence" value="ECO:0007669"/>
    <property type="project" value="TreeGrafter"/>
</dbReference>
<dbReference type="GO" id="GO:0019433">
    <property type="term" value="P:triglyceride catabolic process"/>
    <property type="evidence" value="ECO:0007669"/>
    <property type="project" value="TreeGrafter"/>
</dbReference>
<dbReference type="Proteomes" id="UP000316726">
    <property type="component" value="Chromosome 15"/>
</dbReference>
<dbReference type="STRING" id="1764295.A0A5B8MX70"/>
<dbReference type="GO" id="GO:0055088">
    <property type="term" value="P:lipid homeostasis"/>
    <property type="evidence" value="ECO:0007669"/>
    <property type="project" value="TreeGrafter"/>
</dbReference>
<comment type="domain">
    <text evidence="3">The nitrogen atoms of the two glycine residues in the GGXR motif define the oxyanion hole, and stabilize the oxyanion that forms during the nucleophilic attack by the catalytic serine during substrate cleavage.</text>
</comment>
<dbReference type="PANTHER" id="PTHR12406:SF45">
    <property type="entry name" value="PATATIN"/>
    <property type="match status" value="1"/>
</dbReference>
<keyword evidence="2 3" id="KW-0442">Lipid degradation</keyword>
<dbReference type="GO" id="GO:0005811">
    <property type="term" value="C:lipid droplet"/>
    <property type="evidence" value="ECO:0007669"/>
    <property type="project" value="TreeGrafter"/>
</dbReference>
<feature type="active site" description="Proton acceptor" evidence="2">
    <location>
        <position position="178"/>
    </location>
</feature>
<evidence type="ECO:0000256" key="4">
    <source>
        <dbReference type="SAM" id="MobiDB-lite"/>
    </source>
</evidence>
<keyword evidence="2 3" id="KW-0378">Hydrolase</keyword>
<comment type="caution">
    <text evidence="2">Lacks conserved residue(s) required for the propagation of feature annotation.</text>
</comment>
<gene>
    <name evidence="6" type="ORF">A3770_15p74390</name>
</gene>
<dbReference type="SUPFAM" id="SSF52151">
    <property type="entry name" value="FabD/lysophospholipase-like"/>
    <property type="match status" value="1"/>
</dbReference>
<dbReference type="InterPro" id="IPR033562">
    <property type="entry name" value="PLPL"/>
</dbReference>
<proteinExistence type="inferred from homology"/>
<dbReference type="PROSITE" id="PS51635">
    <property type="entry name" value="PNPLA"/>
    <property type="match status" value="1"/>
</dbReference>
<keyword evidence="7" id="KW-1185">Reference proteome</keyword>
<evidence type="ECO:0000259" key="5">
    <source>
        <dbReference type="PROSITE" id="PS51635"/>
    </source>
</evidence>
<feature type="active site" description="Nucleophile" evidence="2">
    <location>
        <position position="59"/>
    </location>
</feature>
<organism evidence="6 7">
    <name type="scientific">Chloropicon primus</name>
    <dbReference type="NCBI Taxonomy" id="1764295"/>
    <lineage>
        <taxon>Eukaryota</taxon>
        <taxon>Viridiplantae</taxon>
        <taxon>Chlorophyta</taxon>
        <taxon>Chloropicophyceae</taxon>
        <taxon>Chloropicales</taxon>
        <taxon>Chloropicaceae</taxon>
        <taxon>Chloropicon</taxon>
    </lineage>
</organism>
<dbReference type="PANTHER" id="PTHR12406">
    <property type="entry name" value="CALCIUM-INDEPENDENT PHOSPHOLIPASE A2 IPLA2 -RELATED"/>
    <property type="match status" value="1"/>
</dbReference>
<dbReference type="InterPro" id="IPR016035">
    <property type="entry name" value="Acyl_Trfase/lysoPLipase"/>
</dbReference>